<dbReference type="SUPFAM" id="SSF50199">
    <property type="entry name" value="Staphylococcal nuclease"/>
    <property type="match status" value="1"/>
</dbReference>
<evidence type="ECO:0000259" key="4">
    <source>
        <dbReference type="PROSITE" id="PS50830"/>
    </source>
</evidence>
<evidence type="ECO:0000256" key="2">
    <source>
        <dbReference type="ARBA" id="ARBA00022759"/>
    </source>
</evidence>
<gene>
    <name evidence="5" type="ORF">KD146_15255</name>
</gene>
<protein>
    <submittedName>
        <fullName evidence="5">Thermonuclease family protein</fullName>
    </submittedName>
</protein>
<keyword evidence="6" id="KW-1185">Reference proteome</keyword>
<dbReference type="PANTHER" id="PTHR12302:SF3">
    <property type="entry name" value="SERINE_THREONINE-PROTEIN KINASE 31"/>
    <property type="match status" value="1"/>
</dbReference>
<evidence type="ECO:0000256" key="3">
    <source>
        <dbReference type="ARBA" id="ARBA00022801"/>
    </source>
</evidence>
<reference evidence="5" key="1">
    <citation type="submission" date="2021-04" db="EMBL/GenBank/DDBJ databases">
        <title>Devosia litorisediminis sp. nov., isolated from a sand dune.</title>
        <authorList>
            <person name="Park S."/>
            <person name="Yoon J.-H."/>
        </authorList>
    </citation>
    <scope>NUCLEOTIDE SEQUENCE</scope>
    <source>
        <strain evidence="5">BSSL-BM10</strain>
    </source>
</reference>
<dbReference type="AlphaFoldDB" id="A0A942I6Y9"/>
<keyword evidence="2" id="KW-0255">Endonuclease</keyword>
<dbReference type="GO" id="GO:0004519">
    <property type="term" value="F:endonuclease activity"/>
    <property type="evidence" value="ECO:0007669"/>
    <property type="project" value="UniProtKB-KW"/>
</dbReference>
<dbReference type="PROSITE" id="PS50830">
    <property type="entry name" value="TNASE_3"/>
    <property type="match status" value="1"/>
</dbReference>
<feature type="domain" description="TNase-like" evidence="4">
    <location>
        <begin position="40"/>
        <end position="174"/>
    </location>
</feature>
<dbReference type="GO" id="GO:0016787">
    <property type="term" value="F:hydrolase activity"/>
    <property type="evidence" value="ECO:0007669"/>
    <property type="project" value="UniProtKB-KW"/>
</dbReference>
<name>A0A942I6Y9_9HYPH</name>
<evidence type="ECO:0000256" key="1">
    <source>
        <dbReference type="ARBA" id="ARBA00022722"/>
    </source>
</evidence>
<dbReference type="Pfam" id="PF00565">
    <property type="entry name" value="SNase"/>
    <property type="match status" value="1"/>
</dbReference>
<keyword evidence="3" id="KW-0378">Hydrolase</keyword>
<dbReference type="InterPro" id="IPR016071">
    <property type="entry name" value="Staphylococal_nuclease_OB-fold"/>
</dbReference>
<dbReference type="EMBL" id="JAGXTP010000003">
    <property type="protein sequence ID" value="MBS3850057.1"/>
    <property type="molecule type" value="Genomic_DNA"/>
</dbReference>
<keyword evidence="1" id="KW-0540">Nuclease</keyword>
<dbReference type="SMART" id="SM00318">
    <property type="entry name" value="SNc"/>
    <property type="match status" value="1"/>
</dbReference>
<accession>A0A942I6Y9</accession>
<sequence>MVNEIFPGPDLLNTSLVQLATLAALSSVSTATIACPALDMVAGGTVVEVTDGDTIVLNDGRVVRMIGTQAPKLPLGRDGFDTWPMGPEAKAALEVMVLNKTVQLGYGGEKIDRYDRQLAHVFVDTPDGPTWAQHAMVAMGLARVYSFPDNRQCLDLLFAAEGRARLSGLGIWRDPYYSVRAADAPGDLLTKAGHYELVEGRILHAEHRGGRAYLNFGRIWKQDFTAVIEAPGLKLFKAAGVDPLVLEGAFVRIRGWVDDRDGPRIEITHPEQLEVLATR</sequence>
<dbReference type="InterPro" id="IPR035437">
    <property type="entry name" value="SNase_OB-fold_sf"/>
</dbReference>
<evidence type="ECO:0000313" key="5">
    <source>
        <dbReference type="EMBL" id="MBS3850057.1"/>
    </source>
</evidence>
<proteinExistence type="predicted"/>
<organism evidence="5 6">
    <name type="scientific">Devosia litorisediminis</name>
    <dbReference type="NCBI Taxonomy" id="2829817"/>
    <lineage>
        <taxon>Bacteria</taxon>
        <taxon>Pseudomonadati</taxon>
        <taxon>Pseudomonadota</taxon>
        <taxon>Alphaproteobacteria</taxon>
        <taxon>Hyphomicrobiales</taxon>
        <taxon>Devosiaceae</taxon>
        <taxon>Devosia</taxon>
    </lineage>
</organism>
<dbReference type="Proteomes" id="UP000678281">
    <property type="component" value="Unassembled WGS sequence"/>
</dbReference>
<dbReference type="RefSeq" id="WP_212659699.1">
    <property type="nucleotide sequence ID" value="NZ_JAGXTP010000003.1"/>
</dbReference>
<dbReference type="Gene3D" id="2.40.50.90">
    <property type="match status" value="1"/>
</dbReference>
<comment type="caution">
    <text evidence="5">The sequence shown here is derived from an EMBL/GenBank/DDBJ whole genome shotgun (WGS) entry which is preliminary data.</text>
</comment>
<evidence type="ECO:0000313" key="6">
    <source>
        <dbReference type="Proteomes" id="UP000678281"/>
    </source>
</evidence>
<dbReference type="PANTHER" id="PTHR12302">
    <property type="entry name" value="EBNA2 BINDING PROTEIN P100"/>
    <property type="match status" value="1"/>
</dbReference>